<dbReference type="InParanoid" id="A0A1S0THK9"/>
<dbReference type="Gene3D" id="3.40.630.10">
    <property type="entry name" value="Zn peptidases"/>
    <property type="match status" value="1"/>
</dbReference>
<dbReference type="KEGG" id="loa:LOAG_14545"/>
<dbReference type="SUPFAM" id="SSF53187">
    <property type="entry name" value="Zn-dependent exopeptidases"/>
    <property type="match status" value="1"/>
</dbReference>
<dbReference type="AlphaFoldDB" id="A0A1S0THK9"/>
<dbReference type="OMA" id="YIGPNFD"/>
<reference evidence="1" key="1">
    <citation type="submission" date="2012-04" db="EMBL/GenBank/DDBJ databases">
        <title>The Genome Sequence of Loa loa.</title>
        <authorList>
            <consortium name="The Broad Institute Genome Sequencing Platform"/>
            <consortium name="Broad Institute Genome Sequencing Center for Infectious Disease"/>
            <person name="Nutman T.B."/>
            <person name="Fink D.L."/>
            <person name="Russ C."/>
            <person name="Young S."/>
            <person name="Zeng Q."/>
            <person name="Gargeya S."/>
            <person name="Alvarado L."/>
            <person name="Berlin A."/>
            <person name="Chapman S.B."/>
            <person name="Chen Z."/>
            <person name="Freedman E."/>
            <person name="Gellesch M."/>
            <person name="Goldberg J."/>
            <person name="Griggs A."/>
            <person name="Gujja S."/>
            <person name="Heilman E.R."/>
            <person name="Heiman D."/>
            <person name="Howarth C."/>
            <person name="Mehta T."/>
            <person name="Neiman D."/>
            <person name="Pearson M."/>
            <person name="Roberts A."/>
            <person name="Saif S."/>
            <person name="Shea T."/>
            <person name="Shenoy N."/>
            <person name="Sisk P."/>
            <person name="Stolte C."/>
            <person name="Sykes S."/>
            <person name="White J."/>
            <person name="Yandava C."/>
            <person name="Haas B."/>
            <person name="Henn M.R."/>
            <person name="Nusbaum C."/>
            <person name="Birren B."/>
        </authorList>
    </citation>
    <scope>NUCLEOTIDE SEQUENCE [LARGE SCALE GENOMIC DNA]</scope>
</reference>
<dbReference type="OrthoDB" id="3626597at2759"/>
<protein>
    <submittedName>
        <fullName evidence="1">Uncharacterized protein</fullName>
    </submittedName>
</protein>
<dbReference type="RefSeq" id="XP_020301059.1">
    <property type="nucleotide sequence ID" value="XM_020448825.1"/>
</dbReference>
<name>A0A1S0THK9_LOALO</name>
<accession>A0A1S0THK9</accession>
<dbReference type="EMBL" id="JH712349">
    <property type="protein sequence ID" value="EFO13982.2"/>
    <property type="molecule type" value="Genomic_DNA"/>
</dbReference>
<dbReference type="CTD" id="9952024"/>
<evidence type="ECO:0000313" key="1">
    <source>
        <dbReference type="EMBL" id="EFO13982.2"/>
    </source>
</evidence>
<sequence length="56" mass="6797">MRYIGPNFDFNKYHSLEEYENYLESIAKAFPDLTQLRIIGFTHEKRRLLCLKVFIN</sequence>
<organism evidence="1">
    <name type="scientific">Loa loa</name>
    <name type="common">Eye worm</name>
    <name type="synonym">Filaria loa</name>
    <dbReference type="NCBI Taxonomy" id="7209"/>
    <lineage>
        <taxon>Eukaryota</taxon>
        <taxon>Metazoa</taxon>
        <taxon>Ecdysozoa</taxon>
        <taxon>Nematoda</taxon>
        <taxon>Chromadorea</taxon>
        <taxon>Rhabditida</taxon>
        <taxon>Spirurina</taxon>
        <taxon>Spiruromorpha</taxon>
        <taxon>Filarioidea</taxon>
        <taxon>Onchocercidae</taxon>
        <taxon>Loa</taxon>
    </lineage>
</organism>
<gene>
    <name evidence="1" type="ORF">LOAG_14545</name>
</gene>
<proteinExistence type="predicted"/>
<dbReference type="GeneID" id="9952024"/>